<evidence type="ECO:0000256" key="2">
    <source>
        <dbReference type="PROSITE-ProRule" id="PRU00169"/>
    </source>
</evidence>
<evidence type="ECO:0000313" key="5">
    <source>
        <dbReference type="Proteomes" id="UP000309544"/>
    </source>
</evidence>
<dbReference type="PANTHER" id="PTHR44591:SF3">
    <property type="entry name" value="RESPONSE REGULATORY DOMAIN-CONTAINING PROTEIN"/>
    <property type="match status" value="1"/>
</dbReference>
<dbReference type="InterPro" id="IPR011006">
    <property type="entry name" value="CheY-like_superfamily"/>
</dbReference>
<accession>A0A5C4RYY6</accession>
<name>A0A5C4RYY6_PROVB</name>
<dbReference type="PANTHER" id="PTHR44591">
    <property type="entry name" value="STRESS RESPONSE REGULATOR PROTEIN 1"/>
    <property type="match status" value="1"/>
</dbReference>
<dbReference type="EMBL" id="VDCI01000008">
    <property type="protein sequence ID" value="TNJ36128.1"/>
    <property type="molecule type" value="Genomic_DNA"/>
</dbReference>
<dbReference type="GO" id="GO:0000160">
    <property type="term" value="P:phosphorelay signal transduction system"/>
    <property type="evidence" value="ECO:0007669"/>
    <property type="project" value="InterPro"/>
</dbReference>
<dbReference type="InterPro" id="IPR001789">
    <property type="entry name" value="Sig_transdc_resp-reg_receiver"/>
</dbReference>
<dbReference type="Pfam" id="PF00072">
    <property type="entry name" value="Response_reg"/>
    <property type="match status" value="1"/>
</dbReference>
<dbReference type="SUPFAM" id="SSF52172">
    <property type="entry name" value="CheY-like"/>
    <property type="match status" value="1"/>
</dbReference>
<comment type="caution">
    <text evidence="4">The sequence shown here is derived from an EMBL/GenBank/DDBJ whole genome shotgun (WGS) entry which is preliminary data.</text>
</comment>
<evidence type="ECO:0000313" key="4">
    <source>
        <dbReference type="EMBL" id="TNJ36128.1"/>
    </source>
</evidence>
<gene>
    <name evidence="4" type="ORF">FGF68_08835</name>
</gene>
<protein>
    <submittedName>
        <fullName evidence="4">Response regulator</fullName>
    </submittedName>
</protein>
<reference evidence="4 5" key="1">
    <citation type="submission" date="2019-05" db="EMBL/GenBank/DDBJ databases">
        <title>Draft Whole-Genome sequence of the green sulfur bacterium Prosthecochloris vibrioformis DSM 260.</title>
        <authorList>
            <person name="Meyer T.E."/>
            <person name="Kyndt J.A."/>
        </authorList>
    </citation>
    <scope>NUCLEOTIDE SEQUENCE [LARGE SCALE GENOMIC DNA]</scope>
    <source>
        <strain evidence="4 5">DSM 260</strain>
    </source>
</reference>
<comment type="caution">
    <text evidence="2">Lacks conserved residue(s) required for the propagation of feature annotation.</text>
</comment>
<feature type="domain" description="Response regulatory" evidence="3">
    <location>
        <begin position="27"/>
        <end position="143"/>
    </location>
</feature>
<evidence type="ECO:0000256" key="1">
    <source>
        <dbReference type="ARBA" id="ARBA00022553"/>
    </source>
</evidence>
<keyword evidence="5" id="KW-1185">Reference proteome</keyword>
<proteinExistence type="predicted"/>
<dbReference type="InterPro" id="IPR050595">
    <property type="entry name" value="Bact_response_regulator"/>
</dbReference>
<dbReference type="Proteomes" id="UP000309544">
    <property type="component" value="Unassembled WGS sequence"/>
</dbReference>
<evidence type="ECO:0000259" key="3">
    <source>
        <dbReference type="PROSITE" id="PS50110"/>
    </source>
</evidence>
<dbReference type="Gene3D" id="3.40.50.2300">
    <property type="match status" value="1"/>
</dbReference>
<sequence length="153" mass="17384">MKLPPEGSFIMRSLHNPAGRDLAGQEAILLVDADPAIRKITRLLLHSFGYTVATASDGDEALHLVSHTQRPVDMLLTGNLSPCQNGHFLPEQMMLHQHKLKVLYMSEHFIDVLMLPSRIHGPIYFLGKPFTYMELLLKVREVFDEAENQLLRK</sequence>
<dbReference type="SMART" id="SM00448">
    <property type="entry name" value="REC"/>
    <property type="match status" value="1"/>
</dbReference>
<organism evidence="4 5">
    <name type="scientific">Prosthecochloris vibrioformis</name>
    <name type="common">Chlorobium vibrioforme</name>
    <dbReference type="NCBI Taxonomy" id="1098"/>
    <lineage>
        <taxon>Bacteria</taxon>
        <taxon>Pseudomonadati</taxon>
        <taxon>Chlorobiota</taxon>
        <taxon>Chlorobiia</taxon>
        <taxon>Chlorobiales</taxon>
        <taxon>Chlorobiaceae</taxon>
        <taxon>Prosthecochloris</taxon>
    </lineage>
</organism>
<dbReference type="AlphaFoldDB" id="A0A5C4RYY6"/>
<keyword evidence="1" id="KW-0597">Phosphoprotein</keyword>
<dbReference type="RefSeq" id="WP_068866983.1">
    <property type="nucleotide sequence ID" value="NZ_VDCI01000008.1"/>
</dbReference>
<dbReference type="PROSITE" id="PS50110">
    <property type="entry name" value="RESPONSE_REGULATORY"/>
    <property type="match status" value="1"/>
</dbReference>